<dbReference type="SUPFAM" id="SSF53822">
    <property type="entry name" value="Periplasmic binding protein-like I"/>
    <property type="match status" value="1"/>
</dbReference>
<evidence type="ECO:0000256" key="2">
    <source>
        <dbReference type="ARBA" id="ARBA00022692"/>
    </source>
</evidence>
<protein>
    <recommendedName>
        <fullName evidence="5">Receptor ligand binding region domain-containing protein</fullName>
    </recommendedName>
</protein>
<organism evidence="6 7">
    <name type="scientific">Dreissena polymorpha</name>
    <name type="common">Zebra mussel</name>
    <name type="synonym">Mytilus polymorpha</name>
    <dbReference type="NCBI Taxonomy" id="45954"/>
    <lineage>
        <taxon>Eukaryota</taxon>
        <taxon>Metazoa</taxon>
        <taxon>Spiralia</taxon>
        <taxon>Lophotrochozoa</taxon>
        <taxon>Mollusca</taxon>
        <taxon>Bivalvia</taxon>
        <taxon>Autobranchia</taxon>
        <taxon>Heteroconchia</taxon>
        <taxon>Euheterodonta</taxon>
        <taxon>Imparidentia</taxon>
        <taxon>Neoheterodontei</taxon>
        <taxon>Myida</taxon>
        <taxon>Dreissenoidea</taxon>
        <taxon>Dreissenidae</taxon>
        <taxon>Dreissena</taxon>
    </lineage>
</organism>
<evidence type="ECO:0000256" key="1">
    <source>
        <dbReference type="ARBA" id="ARBA00004370"/>
    </source>
</evidence>
<reference evidence="6" key="2">
    <citation type="submission" date="2020-11" db="EMBL/GenBank/DDBJ databases">
        <authorList>
            <person name="McCartney M.A."/>
            <person name="Auch B."/>
            <person name="Kono T."/>
            <person name="Mallez S."/>
            <person name="Becker A."/>
            <person name="Gohl D.M."/>
            <person name="Silverstein K.A.T."/>
            <person name="Koren S."/>
            <person name="Bechman K.B."/>
            <person name="Herman A."/>
            <person name="Abrahante J.E."/>
            <person name="Garbe J."/>
        </authorList>
    </citation>
    <scope>NUCLEOTIDE SEQUENCE</scope>
    <source>
        <strain evidence="6">Duluth1</strain>
        <tissue evidence="6">Whole animal</tissue>
    </source>
</reference>
<dbReference type="EMBL" id="JAIWYP010000011">
    <property type="protein sequence ID" value="KAH3735868.1"/>
    <property type="molecule type" value="Genomic_DNA"/>
</dbReference>
<evidence type="ECO:0000256" key="4">
    <source>
        <dbReference type="ARBA" id="ARBA00023136"/>
    </source>
</evidence>
<proteinExistence type="predicted"/>
<comment type="subcellular location">
    <subcellularLocation>
        <location evidence="1">Membrane</location>
    </subcellularLocation>
</comment>
<dbReference type="InterPro" id="IPR001828">
    <property type="entry name" value="ANF_lig-bd_rcpt"/>
</dbReference>
<keyword evidence="7" id="KW-1185">Reference proteome</keyword>
<dbReference type="AlphaFoldDB" id="A0A9D4CYJ7"/>
<dbReference type="Pfam" id="PF01094">
    <property type="entry name" value="ANF_receptor"/>
    <property type="match status" value="1"/>
</dbReference>
<accession>A0A9D4CYJ7</accession>
<evidence type="ECO:0000313" key="6">
    <source>
        <dbReference type="EMBL" id="KAH3735868.1"/>
    </source>
</evidence>
<dbReference type="GO" id="GO:0016020">
    <property type="term" value="C:membrane"/>
    <property type="evidence" value="ECO:0007669"/>
    <property type="project" value="UniProtKB-SubCell"/>
</dbReference>
<keyword evidence="4" id="KW-0472">Membrane</keyword>
<name>A0A9D4CYJ7_DREPO</name>
<gene>
    <name evidence="6" type="ORF">DPMN_042426</name>
</gene>
<reference evidence="6" key="1">
    <citation type="journal article" date="2019" name="bioRxiv">
        <title>The Genome of the Zebra Mussel, Dreissena polymorpha: A Resource for Invasive Species Research.</title>
        <authorList>
            <person name="McCartney M.A."/>
            <person name="Auch B."/>
            <person name="Kono T."/>
            <person name="Mallez S."/>
            <person name="Zhang Y."/>
            <person name="Obille A."/>
            <person name="Becker A."/>
            <person name="Abrahante J.E."/>
            <person name="Garbe J."/>
            <person name="Badalamenti J.P."/>
            <person name="Herman A."/>
            <person name="Mangelson H."/>
            <person name="Liachko I."/>
            <person name="Sullivan S."/>
            <person name="Sone E.D."/>
            <person name="Koren S."/>
            <person name="Silverstein K.A.T."/>
            <person name="Beckman K.B."/>
            <person name="Gohl D.M."/>
        </authorList>
    </citation>
    <scope>NUCLEOTIDE SEQUENCE</scope>
    <source>
        <strain evidence="6">Duluth1</strain>
        <tissue evidence="6">Whole animal</tissue>
    </source>
</reference>
<sequence>MATTCGLFGDDEPPTIVNAFKYAIYRVSHERNLLRDVTLAYDVQRLSVFNQFEASKKGNSVNNYPATVGPANPDVAAFTSSACANLNIPHIEIRVDAYAAPFPASYSINLHPDPELLSHAVLDVIRAVG</sequence>
<keyword evidence="3" id="KW-1133">Transmembrane helix</keyword>
<dbReference type="InterPro" id="IPR028082">
    <property type="entry name" value="Peripla_BP_I"/>
</dbReference>
<evidence type="ECO:0000256" key="3">
    <source>
        <dbReference type="ARBA" id="ARBA00022989"/>
    </source>
</evidence>
<feature type="domain" description="Receptor ligand binding region" evidence="5">
    <location>
        <begin position="18"/>
        <end position="128"/>
    </location>
</feature>
<evidence type="ECO:0000313" key="7">
    <source>
        <dbReference type="Proteomes" id="UP000828390"/>
    </source>
</evidence>
<dbReference type="Gene3D" id="3.40.50.2300">
    <property type="match status" value="2"/>
</dbReference>
<dbReference type="Proteomes" id="UP000828390">
    <property type="component" value="Unassembled WGS sequence"/>
</dbReference>
<comment type="caution">
    <text evidence="6">The sequence shown here is derived from an EMBL/GenBank/DDBJ whole genome shotgun (WGS) entry which is preliminary data.</text>
</comment>
<evidence type="ECO:0000259" key="5">
    <source>
        <dbReference type="Pfam" id="PF01094"/>
    </source>
</evidence>
<keyword evidence="2" id="KW-0812">Transmembrane</keyword>